<dbReference type="AlphaFoldDB" id="A0A6J4KLH0"/>
<proteinExistence type="predicted"/>
<name>A0A6J4KLH0_9GAMM</name>
<feature type="non-terminal residue" evidence="2">
    <location>
        <position position="135"/>
    </location>
</feature>
<feature type="compositionally biased region" description="Basic residues" evidence="1">
    <location>
        <begin position="93"/>
        <end position="106"/>
    </location>
</feature>
<feature type="non-terminal residue" evidence="2">
    <location>
        <position position="1"/>
    </location>
</feature>
<feature type="region of interest" description="Disordered" evidence="1">
    <location>
        <begin position="92"/>
        <end position="111"/>
    </location>
</feature>
<dbReference type="EMBL" id="CADCUA010000154">
    <property type="protein sequence ID" value="CAA9308207.1"/>
    <property type="molecule type" value="Genomic_DNA"/>
</dbReference>
<feature type="region of interest" description="Disordered" evidence="1">
    <location>
        <begin position="1"/>
        <end position="30"/>
    </location>
</feature>
<accession>A0A6J4KLH0</accession>
<protein>
    <submittedName>
        <fullName evidence="2">Succinate dehydrogenase hydrophobic membrane anchor protein</fullName>
    </submittedName>
</protein>
<evidence type="ECO:0000256" key="1">
    <source>
        <dbReference type="SAM" id="MobiDB-lite"/>
    </source>
</evidence>
<gene>
    <name evidence="2" type="ORF">AVDCRST_MAG71-532</name>
</gene>
<reference evidence="2" key="1">
    <citation type="submission" date="2020-02" db="EMBL/GenBank/DDBJ databases">
        <authorList>
            <person name="Meier V. D."/>
        </authorList>
    </citation>
    <scope>NUCLEOTIDE SEQUENCE</scope>
    <source>
        <strain evidence="2">AVDCRST_MAG71</strain>
    </source>
</reference>
<organism evidence="2">
    <name type="scientific">uncultured Lysobacter sp</name>
    <dbReference type="NCBI Taxonomy" id="271060"/>
    <lineage>
        <taxon>Bacteria</taxon>
        <taxon>Pseudomonadati</taxon>
        <taxon>Pseudomonadota</taxon>
        <taxon>Gammaproteobacteria</taxon>
        <taxon>Lysobacterales</taxon>
        <taxon>Lysobacteraceae</taxon>
        <taxon>Lysobacter</taxon>
        <taxon>environmental samples</taxon>
    </lineage>
</organism>
<sequence length="135" mass="14789">EHPESGSSREPASPAQACARSGLGEGRHAALPRPANYVDRAVLPFDLCGGPRALADRQGLRRRPCDGRRSLACDAPDRVLARELLAPQAWASGHHRGLRARARRRGAAAPAEYLRLRTRGHRQRARHHPHRAGSL</sequence>
<evidence type="ECO:0000313" key="2">
    <source>
        <dbReference type="EMBL" id="CAA9308207.1"/>
    </source>
</evidence>
<feature type="compositionally biased region" description="Polar residues" evidence="1">
    <location>
        <begin position="1"/>
        <end position="10"/>
    </location>
</feature>